<comment type="caution">
    <text evidence="2">The sequence shown here is derived from an EMBL/GenBank/DDBJ whole genome shotgun (WGS) entry which is preliminary data.</text>
</comment>
<evidence type="ECO:0000313" key="2">
    <source>
        <dbReference type="EMBL" id="MBC5766841.1"/>
    </source>
</evidence>
<proteinExistence type="predicted"/>
<feature type="compositionally biased region" description="Polar residues" evidence="1">
    <location>
        <begin position="1"/>
        <end position="12"/>
    </location>
</feature>
<dbReference type="Proteomes" id="UP000596827">
    <property type="component" value="Unassembled WGS sequence"/>
</dbReference>
<sequence>MNQPKPTSNPSATERDRTQNTPSPDMQAEDAGTAASGNAPQRTGAQRAMKQTSQTEAERGGRAPTGSNSGN</sequence>
<evidence type="ECO:0000256" key="1">
    <source>
        <dbReference type="SAM" id="MobiDB-lite"/>
    </source>
</evidence>
<gene>
    <name evidence="2" type="ORF">H8R02_20415</name>
</gene>
<dbReference type="RefSeq" id="WP_187083337.1">
    <property type="nucleotide sequence ID" value="NZ_JACORU010000008.1"/>
</dbReference>
<dbReference type="EMBL" id="JACORU010000008">
    <property type="protein sequence ID" value="MBC5766841.1"/>
    <property type="molecule type" value="Genomic_DNA"/>
</dbReference>
<organism evidence="2 3">
    <name type="scientific">Ramlibacter albus</name>
    <dbReference type="NCBI Taxonomy" id="2079448"/>
    <lineage>
        <taxon>Bacteria</taxon>
        <taxon>Pseudomonadati</taxon>
        <taxon>Pseudomonadota</taxon>
        <taxon>Betaproteobacteria</taxon>
        <taxon>Burkholderiales</taxon>
        <taxon>Comamonadaceae</taxon>
        <taxon>Ramlibacter</taxon>
    </lineage>
</organism>
<evidence type="ECO:0000313" key="3">
    <source>
        <dbReference type="Proteomes" id="UP000596827"/>
    </source>
</evidence>
<reference evidence="2" key="1">
    <citation type="submission" date="2020-08" db="EMBL/GenBank/DDBJ databases">
        <title>Ramlibacter sp. GTP1 16S ribosomal RNA gene genome sequencing and assembly.</title>
        <authorList>
            <person name="Kang M."/>
        </authorList>
    </citation>
    <scope>NUCLEOTIDE SEQUENCE</scope>
    <source>
        <strain evidence="2">GTP1</strain>
    </source>
</reference>
<accession>A0A923MC71</accession>
<feature type="compositionally biased region" description="Polar residues" evidence="1">
    <location>
        <begin position="35"/>
        <end position="55"/>
    </location>
</feature>
<name>A0A923MC71_9BURK</name>
<protein>
    <submittedName>
        <fullName evidence="2">Uncharacterized protein</fullName>
    </submittedName>
</protein>
<keyword evidence="3" id="KW-1185">Reference proteome</keyword>
<feature type="region of interest" description="Disordered" evidence="1">
    <location>
        <begin position="1"/>
        <end position="71"/>
    </location>
</feature>
<dbReference type="AlphaFoldDB" id="A0A923MC71"/>